<feature type="transmembrane region" description="Helical" evidence="6">
    <location>
        <begin position="83"/>
        <end position="105"/>
    </location>
</feature>
<keyword evidence="2 5" id="KW-0812">Transmembrane</keyword>
<evidence type="ECO:0000313" key="8">
    <source>
        <dbReference type="Proteomes" id="UP001157006"/>
    </source>
</evidence>
<evidence type="ECO:0000256" key="4">
    <source>
        <dbReference type="ARBA" id="ARBA00023136"/>
    </source>
</evidence>
<feature type="transmembrane region" description="Helical" evidence="6">
    <location>
        <begin position="44"/>
        <end position="63"/>
    </location>
</feature>
<evidence type="ECO:0000256" key="5">
    <source>
        <dbReference type="RuleBase" id="RU000477"/>
    </source>
</evidence>
<keyword evidence="8" id="KW-1185">Reference proteome</keyword>
<dbReference type="PRINTS" id="PR00783">
    <property type="entry name" value="MINTRINSICP"/>
</dbReference>
<feature type="transmembrane region" description="Helical" evidence="6">
    <location>
        <begin position="203"/>
        <end position="224"/>
    </location>
</feature>
<reference evidence="7 8" key="1">
    <citation type="submission" date="2023-01" db="EMBL/GenBank/DDBJ databases">
        <authorList>
            <person name="Kreplak J."/>
        </authorList>
    </citation>
    <scope>NUCLEOTIDE SEQUENCE [LARGE SCALE GENOMIC DNA]</scope>
</reference>
<feature type="transmembrane region" description="Helical" evidence="6">
    <location>
        <begin position="125"/>
        <end position="146"/>
    </location>
</feature>
<gene>
    <name evidence="7" type="ORF">VFH_V095200</name>
</gene>
<sequence>MERRSKLVFVSDFALSFMWVCSGVLVRLFVFKILGSSNTHVAEFMRLSFSIANMFLFAFLAKVSRGGAYNPLPVLVDAISGDFCNFFFCVGFRIPAQVVGFIVGVKLVIGAIPEVGSGPRLNVDILQGALTEGLLTFVIVSISLGLNTTKIHGNFFMKTWISSLSKITLHILGSNLTGGCMNPASVMAWTYARGDHITKEHILVYWIAPIKATILATCTFKLLVRRQKTGSKSKSD</sequence>
<keyword evidence="4 6" id="KW-0472">Membrane</keyword>
<dbReference type="GO" id="GO:0015267">
    <property type="term" value="F:channel activity"/>
    <property type="evidence" value="ECO:0007669"/>
    <property type="project" value="InterPro"/>
</dbReference>
<proteinExistence type="inferred from homology"/>
<dbReference type="PANTHER" id="PTHR47720:SF1">
    <property type="entry name" value="AQUAPORIN SIP2-1-RELATED"/>
    <property type="match status" value="1"/>
</dbReference>
<dbReference type="InterPro" id="IPR044226">
    <property type="entry name" value="SIP2-1-like"/>
</dbReference>
<accession>A0AAV1AX68</accession>
<dbReference type="Pfam" id="PF00230">
    <property type="entry name" value="MIP"/>
    <property type="match status" value="1"/>
</dbReference>
<comment type="subcellular location">
    <subcellularLocation>
        <location evidence="1">Membrane</location>
        <topology evidence="1">Multi-pass membrane protein</topology>
    </subcellularLocation>
</comment>
<organism evidence="7 8">
    <name type="scientific">Vicia faba</name>
    <name type="common">Broad bean</name>
    <name type="synonym">Faba vulgaris</name>
    <dbReference type="NCBI Taxonomy" id="3906"/>
    <lineage>
        <taxon>Eukaryota</taxon>
        <taxon>Viridiplantae</taxon>
        <taxon>Streptophyta</taxon>
        <taxon>Embryophyta</taxon>
        <taxon>Tracheophyta</taxon>
        <taxon>Spermatophyta</taxon>
        <taxon>Magnoliopsida</taxon>
        <taxon>eudicotyledons</taxon>
        <taxon>Gunneridae</taxon>
        <taxon>Pentapetalae</taxon>
        <taxon>rosids</taxon>
        <taxon>fabids</taxon>
        <taxon>Fabales</taxon>
        <taxon>Fabaceae</taxon>
        <taxon>Papilionoideae</taxon>
        <taxon>50 kb inversion clade</taxon>
        <taxon>NPAAA clade</taxon>
        <taxon>Hologalegina</taxon>
        <taxon>IRL clade</taxon>
        <taxon>Fabeae</taxon>
        <taxon>Vicia</taxon>
    </lineage>
</organism>
<dbReference type="Gene3D" id="1.20.1080.10">
    <property type="entry name" value="Glycerol uptake facilitator protein"/>
    <property type="match status" value="1"/>
</dbReference>
<evidence type="ECO:0000256" key="2">
    <source>
        <dbReference type="ARBA" id="ARBA00022692"/>
    </source>
</evidence>
<feature type="transmembrane region" description="Helical" evidence="6">
    <location>
        <begin position="7"/>
        <end position="29"/>
    </location>
</feature>
<keyword evidence="5" id="KW-0813">Transport</keyword>
<feature type="transmembrane region" description="Helical" evidence="6">
    <location>
        <begin position="167"/>
        <end position="191"/>
    </location>
</feature>
<dbReference type="PANTHER" id="PTHR47720">
    <property type="entry name" value="AQUAPORIN SIP2-1-RELATED"/>
    <property type="match status" value="1"/>
</dbReference>
<evidence type="ECO:0008006" key="9">
    <source>
        <dbReference type="Google" id="ProtNLM"/>
    </source>
</evidence>
<dbReference type="SUPFAM" id="SSF81338">
    <property type="entry name" value="Aquaporin-like"/>
    <property type="match status" value="1"/>
</dbReference>
<protein>
    <recommendedName>
        <fullName evidence="9">Aquaporin SIP2-1</fullName>
    </recommendedName>
</protein>
<evidence type="ECO:0000256" key="1">
    <source>
        <dbReference type="ARBA" id="ARBA00004141"/>
    </source>
</evidence>
<dbReference type="InterPro" id="IPR023271">
    <property type="entry name" value="Aquaporin-like"/>
</dbReference>
<name>A0AAV1AX68_VICFA</name>
<keyword evidence="3 6" id="KW-1133">Transmembrane helix</keyword>
<dbReference type="Proteomes" id="UP001157006">
    <property type="component" value="Chromosome 5"/>
</dbReference>
<evidence type="ECO:0000313" key="7">
    <source>
        <dbReference type="EMBL" id="CAI8613743.1"/>
    </source>
</evidence>
<dbReference type="EMBL" id="OX451740">
    <property type="protein sequence ID" value="CAI8613743.1"/>
    <property type="molecule type" value="Genomic_DNA"/>
</dbReference>
<evidence type="ECO:0000256" key="3">
    <source>
        <dbReference type="ARBA" id="ARBA00022989"/>
    </source>
</evidence>
<dbReference type="InterPro" id="IPR000425">
    <property type="entry name" value="MIP"/>
</dbReference>
<evidence type="ECO:0000256" key="6">
    <source>
        <dbReference type="SAM" id="Phobius"/>
    </source>
</evidence>
<comment type="similarity">
    <text evidence="5">Belongs to the MIP/aquaporin (TC 1.A.8) family.</text>
</comment>
<dbReference type="AlphaFoldDB" id="A0AAV1AX68"/>
<dbReference type="GO" id="GO:0016020">
    <property type="term" value="C:membrane"/>
    <property type="evidence" value="ECO:0007669"/>
    <property type="project" value="UniProtKB-SubCell"/>
</dbReference>